<feature type="domain" description="GOLD" evidence="10">
    <location>
        <begin position="32"/>
        <end position="126"/>
    </location>
</feature>
<comment type="similarity">
    <text evidence="2 7">Belongs to the EMP24/GP25L family.</text>
</comment>
<dbReference type="OrthoDB" id="3427at2759"/>
<dbReference type="EMBL" id="QEAM01000044">
    <property type="protein sequence ID" value="TPX48841.1"/>
    <property type="molecule type" value="Genomic_DNA"/>
</dbReference>
<dbReference type="InterPro" id="IPR009038">
    <property type="entry name" value="GOLD_dom"/>
</dbReference>
<evidence type="ECO:0000313" key="11">
    <source>
        <dbReference type="EMBL" id="TPX48841.1"/>
    </source>
</evidence>
<evidence type="ECO:0000256" key="4">
    <source>
        <dbReference type="ARBA" id="ARBA00022729"/>
    </source>
</evidence>
<dbReference type="AlphaFoldDB" id="A0A507DBT0"/>
<accession>A0A507DBT0</accession>
<gene>
    <name evidence="11" type="ORF">SeLEV6574_g01806</name>
</gene>
<evidence type="ECO:0000256" key="8">
    <source>
        <dbReference type="SAM" id="Phobius"/>
    </source>
</evidence>
<keyword evidence="6 8" id="KW-0472">Membrane</keyword>
<evidence type="ECO:0000256" key="1">
    <source>
        <dbReference type="ARBA" id="ARBA00004479"/>
    </source>
</evidence>
<feature type="transmembrane region" description="Helical" evidence="8">
    <location>
        <begin position="184"/>
        <end position="203"/>
    </location>
</feature>
<organism evidence="11 12">
    <name type="scientific">Synchytrium endobioticum</name>
    <dbReference type="NCBI Taxonomy" id="286115"/>
    <lineage>
        <taxon>Eukaryota</taxon>
        <taxon>Fungi</taxon>
        <taxon>Fungi incertae sedis</taxon>
        <taxon>Chytridiomycota</taxon>
        <taxon>Chytridiomycota incertae sedis</taxon>
        <taxon>Chytridiomycetes</taxon>
        <taxon>Synchytriales</taxon>
        <taxon>Synchytriaceae</taxon>
        <taxon>Synchytrium</taxon>
    </lineage>
</organism>
<keyword evidence="3 7" id="KW-0812">Transmembrane</keyword>
<proteinExistence type="inferred from homology"/>
<dbReference type="GO" id="GO:0016020">
    <property type="term" value="C:membrane"/>
    <property type="evidence" value="ECO:0007669"/>
    <property type="project" value="UniProtKB-SubCell"/>
</dbReference>
<evidence type="ECO:0000256" key="2">
    <source>
        <dbReference type="ARBA" id="ARBA00007104"/>
    </source>
</evidence>
<feature type="signal peptide" evidence="9">
    <location>
        <begin position="1"/>
        <end position="22"/>
    </location>
</feature>
<feature type="chain" id="PRO_5021453148" description="GOLD domain-containing protein" evidence="9">
    <location>
        <begin position="23"/>
        <end position="216"/>
    </location>
</feature>
<keyword evidence="5 8" id="KW-1133">Transmembrane helix</keyword>
<dbReference type="InterPro" id="IPR015720">
    <property type="entry name" value="Emp24-like"/>
</dbReference>
<evidence type="ECO:0000256" key="9">
    <source>
        <dbReference type="SAM" id="SignalP"/>
    </source>
</evidence>
<evidence type="ECO:0000256" key="3">
    <source>
        <dbReference type="ARBA" id="ARBA00022692"/>
    </source>
</evidence>
<evidence type="ECO:0000256" key="7">
    <source>
        <dbReference type="RuleBase" id="RU003827"/>
    </source>
</evidence>
<evidence type="ECO:0000256" key="5">
    <source>
        <dbReference type="ARBA" id="ARBA00022989"/>
    </source>
</evidence>
<protein>
    <recommendedName>
        <fullName evidence="10">GOLD domain-containing protein</fullName>
    </recommendedName>
</protein>
<sequence>MQPTTLLAVLAASLFAAAHVDALYFYLEGADEKCFIEELPKDTIVHGAFKAEDWNDAHHRYMEDPTIGIQIIVQELPSGHELVSQKGKSSGRFTFTAAEPGDHSICFSSNASSWFTMSRIKLHLDLTIGDDEAAAAKPKEVISDLARRVRELNHRVAAVRREQQYQRERESEFRDTSESTNGRVVNWALVQLVVLGLTCLWQLRHLKSFFIAKKLV</sequence>
<comment type="subcellular location">
    <subcellularLocation>
        <location evidence="1 7">Membrane</location>
        <topology evidence="1 7">Single-pass type I membrane protein</topology>
    </subcellularLocation>
</comment>
<dbReference type="VEuPathDB" id="FungiDB:SeMB42_g00841"/>
<reference evidence="11 12" key="1">
    <citation type="journal article" date="2019" name="Sci. Rep.">
        <title>Comparative genomics of chytrid fungi reveal insights into the obligate biotrophic and pathogenic lifestyle of Synchytrium endobioticum.</title>
        <authorList>
            <person name="van de Vossenberg B.T.L.H."/>
            <person name="Warris S."/>
            <person name="Nguyen H.D.T."/>
            <person name="van Gent-Pelzer M.P.E."/>
            <person name="Joly D.L."/>
            <person name="van de Geest H.C."/>
            <person name="Bonants P.J.M."/>
            <person name="Smith D.S."/>
            <person name="Levesque C.A."/>
            <person name="van der Lee T.A.J."/>
        </authorList>
    </citation>
    <scope>NUCLEOTIDE SEQUENCE [LARGE SCALE GENOMIC DNA]</scope>
    <source>
        <strain evidence="11 12">LEV6574</strain>
    </source>
</reference>
<comment type="caution">
    <text evidence="11">The sequence shown here is derived from an EMBL/GenBank/DDBJ whole genome shotgun (WGS) entry which is preliminary data.</text>
</comment>
<evidence type="ECO:0000259" key="10">
    <source>
        <dbReference type="PROSITE" id="PS50866"/>
    </source>
</evidence>
<keyword evidence="4 9" id="KW-0732">Signal</keyword>
<dbReference type="PANTHER" id="PTHR22811">
    <property type="entry name" value="TRANSMEMBRANE EMP24 DOMAIN-CONTAINING PROTEIN"/>
    <property type="match status" value="1"/>
</dbReference>
<dbReference type="PROSITE" id="PS50866">
    <property type="entry name" value="GOLD"/>
    <property type="match status" value="1"/>
</dbReference>
<evidence type="ECO:0000313" key="12">
    <source>
        <dbReference type="Proteomes" id="UP000320475"/>
    </source>
</evidence>
<evidence type="ECO:0000256" key="6">
    <source>
        <dbReference type="ARBA" id="ARBA00023136"/>
    </source>
</evidence>
<dbReference type="SMART" id="SM01190">
    <property type="entry name" value="EMP24_GP25L"/>
    <property type="match status" value="1"/>
</dbReference>
<dbReference type="Proteomes" id="UP000320475">
    <property type="component" value="Unassembled WGS sequence"/>
</dbReference>
<dbReference type="Pfam" id="PF01105">
    <property type="entry name" value="EMP24_GP25L"/>
    <property type="match status" value="1"/>
</dbReference>
<name>A0A507DBT0_9FUNG</name>